<gene>
    <name evidence="3" type="ORF">Daura_35635</name>
</gene>
<feature type="chain" id="PRO_5040306630" evidence="1">
    <location>
        <begin position="24"/>
        <end position="579"/>
    </location>
</feature>
<proteinExistence type="predicted"/>
<dbReference type="Proteomes" id="UP001058003">
    <property type="component" value="Chromosome"/>
</dbReference>
<dbReference type="AlphaFoldDB" id="A0A9Q9MK91"/>
<dbReference type="CDD" id="cd08506">
    <property type="entry name" value="PBP2_clavulanate_OppA2"/>
    <property type="match status" value="1"/>
</dbReference>
<keyword evidence="4" id="KW-1185">Reference proteome</keyword>
<sequence>MRQVKITRCLLALSLTLAAGACAKKDEPGGEGGTGGGFNAGLTEVVNPSTASGGTLKLASAHDVDSWDPTRSYVTAVYNLQRLYVRTLLTPDAKPGADGLKLVPDLAAAAPTISADGLTYTFTLRDGIRFEDGSPITSKDVRHGIERLFAQEELSGGPTYLIDQLDQGQHYRGPWADSTGLRSIATPDDRTVTFKLAEPFADFPYLLAMGVAAPVPAAKDTGAKYGDKPVASGPYRFESIEPGKGAVLVRNDAWDRATDTVRRALPDRVELVIGTDPNEIDRQLLDGTLDADAGQGGVQAATQPKILLDPALKARADEPTTGFVQYAAMSTAVPPFDNVHCRRAVQYAVDKTAVQTARGGPDAGGDIAGGMLPPGIPGHDPGLDPFQSGGGAPQPQKAKEELAACGRPDGFETVIAATDSPRAGKTAEAIQASLAAVGIKARIEASDPSLYARQVVGSPSNVHAKGYGLILSAWSADFPTGYGFFPTLVDGRLILPNGNNNYAELSDAAINDLIDRARATTDPVAGAKLWSQVDAAVMDTAAMLPLTYDKVLNYRNPRLTNVFVNQYYGMWDATALGVA</sequence>
<dbReference type="InterPro" id="IPR030678">
    <property type="entry name" value="Peptide/Ni-bd"/>
</dbReference>
<keyword evidence="1" id="KW-0732">Signal</keyword>
<dbReference type="GO" id="GO:1904680">
    <property type="term" value="F:peptide transmembrane transporter activity"/>
    <property type="evidence" value="ECO:0007669"/>
    <property type="project" value="TreeGrafter"/>
</dbReference>
<accession>A0A9Q9MK91</accession>
<dbReference type="PANTHER" id="PTHR30290:SF83">
    <property type="entry name" value="ABC TRANSPORTER SUBSTRATE-BINDING PROTEIN"/>
    <property type="match status" value="1"/>
</dbReference>
<dbReference type="PIRSF" id="PIRSF002741">
    <property type="entry name" value="MppA"/>
    <property type="match status" value="1"/>
</dbReference>
<feature type="signal peptide" evidence="1">
    <location>
        <begin position="1"/>
        <end position="23"/>
    </location>
</feature>
<dbReference type="Gene3D" id="3.10.105.10">
    <property type="entry name" value="Dipeptide-binding Protein, Domain 3"/>
    <property type="match status" value="1"/>
</dbReference>
<name>A0A9Q9MK91_9ACTN</name>
<dbReference type="OrthoDB" id="5240629at2"/>
<dbReference type="InterPro" id="IPR000914">
    <property type="entry name" value="SBP_5_dom"/>
</dbReference>
<evidence type="ECO:0000313" key="4">
    <source>
        <dbReference type="Proteomes" id="UP001058003"/>
    </source>
</evidence>
<organism evidence="3 4">
    <name type="scientific">Dactylosporangium aurantiacum</name>
    <dbReference type="NCBI Taxonomy" id="35754"/>
    <lineage>
        <taxon>Bacteria</taxon>
        <taxon>Bacillati</taxon>
        <taxon>Actinomycetota</taxon>
        <taxon>Actinomycetes</taxon>
        <taxon>Micromonosporales</taxon>
        <taxon>Micromonosporaceae</taxon>
        <taxon>Dactylosporangium</taxon>
    </lineage>
</organism>
<dbReference type="PROSITE" id="PS51257">
    <property type="entry name" value="PROKAR_LIPOPROTEIN"/>
    <property type="match status" value="1"/>
</dbReference>
<dbReference type="GO" id="GO:0015833">
    <property type="term" value="P:peptide transport"/>
    <property type="evidence" value="ECO:0007669"/>
    <property type="project" value="TreeGrafter"/>
</dbReference>
<feature type="domain" description="Solute-binding protein family 5" evidence="2">
    <location>
        <begin position="101"/>
        <end position="490"/>
    </location>
</feature>
<dbReference type="KEGG" id="daur:Daura_35635"/>
<dbReference type="EMBL" id="CP073767">
    <property type="protein sequence ID" value="UWZ59919.1"/>
    <property type="molecule type" value="Genomic_DNA"/>
</dbReference>
<dbReference type="Gene3D" id="3.40.190.10">
    <property type="entry name" value="Periplasmic binding protein-like II"/>
    <property type="match status" value="1"/>
</dbReference>
<dbReference type="SUPFAM" id="SSF53850">
    <property type="entry name" value="Periplasmic binding protein-like II"/>
    <property type="match status" value="1"/>
</dbReference>
<protein>
    <submittedName>
        <fullName evidence="3">ABC transporter substrate-binding protein</fullName>
    </submittedName>
</protein>
<dbReference type="GO" id="GO:0043190">
    <property type="term" value="C:ATP-binding cassette (ABC) transporter complex"/>
    <property type="evidence" value="ECO:0007669"/>
    <property type="project" value="InterPro"/>
</dbReference>
<evidence type="ECO:0000313" key="3">
    <source>
        <dbReference type="EMBL" id="UWZ59919.1"/>
    </source>
</evidence>
<evidence type="ECO:0000256" key="1">
    <source>
        <dbReference type="SAM" id="SignalP"/>
    </source>
</evidence>
<evidence type="ECO:0000259" key="2">
    <source>
        <dbReference type="Pfam" id="PF00496"/>
    </source>
</evidence>
<dbReference type="Pfam" id="PF00496">
    <property type="entry name" value="SBP_bac_5"/>
    <property type="match status" value="1"/>
</dbReference>
<dbReference type="InterPro" id="IPR039424">
    <property type="entry name" value="SBP_5"/>
</dbReference>
<dbReference type="GO" id="GO:0042597">
    <property type="term" value="C:periplasmic space"/>
    <property type="evidence" value="ECO:0007669"/>
    <property type="project" value="UniProtKB-ARBA"/>
</dbReference>
<reference evidence="3" key="1">
    <citation type="submission" date="2021-04" db="EMBL/GenBank/DDBJ databases">
        <title>Dactylosporangium aurantiacum NRRL B-8018 full assembly.</title>
        <authorList>
            <person name="Hartkoorn R.C."/>
            <person name="Beaudoing E."/>
            <person name="Hot D."/>
        </authorList>
    </citation>
    <scope>NUCLEOTIDE SEQUENCE</scope>
    <source>
        <strain evidence="3">NRRL B-8018</strain>
    </source>
</reference>
<dbReference type="PANTHER" id="PTHR30290">
    <property type="entry name" value="PERIPLASMIC BINDING COMPONENT OF ABC TRANSPORTER"/>
    <property type="match status" value="1"/>
</dbReference>